<organism evidence="3 4">
    <name type="scientific">Thiomicrorhabdus lithotrophica</name>
    <dbReference type="NCBI Taxonomy" id="2949997"/>
    <lineage>
        <taxon>Bacteria</taxon>
        <taxon>Pseudomonadati</taxon>
        <taxon>Pseudomonadota</taxon>
        <taxon>Gammaproteobacteria</taxon>
        <taxon>Thiotrichales</taxon>
        <taxon>Piscirickettsiaceae</taxon>
        <taxon>Thiomicrorhabdus</taxon>
    </lineage>
</organism>
<evidence type="ECO:0000256" key="1">
    <source>
        <dbReference type="SAM" id="SignalP"/>
    </source>
</evidence>
<sequence length="192" mass="22320">MKYKKLLFILFLVATVSGCSTTPVPSERHDNLCRIFAHDSEWKTASKNTYRKWGLPPWTQLAIVKQESSFKPDARPGMEYFLFIPTGRKSSARGFTQALDGTWTEYKRETGNRWADRDDISDSLDFIGWYTHKASKRTGLSKRNAYQVYLAYHEGAGGYSRGTYKKKTWLKKVARKVQNQAVDYMREYKRCS</sequence>
<feature type="chain" id="PRO_5046841238" evidence="1">
    <location>
        <begin position="22"/>
        <end position="192"/>
    </location>
</feature>
<protein>
    <submittedName>
        <fullName evidence="3">Transglycosylase SLT domain-containing protein</fullName>
    </submittedName>
</protein>
<feature type="signal peptide" evidence="1">
    <location>
        <begin position="1"/>
        <end position="21"/>
    </location>
</feature>
<dbReference type="CDD" id="cd00442">
    <property type="entry name" value="Lyz-like"/>
    <property type="match status" value="1"/>
</dbReference>
<feature type="domain" description="Transglycosylase SLT" evidence="2">
    <location>
        <begin position="8"/>
        <end position="191"/>
    </location>
</feature>
<dbReference type="Gene3D" id="1.10.530.10">
    <property type="match status" value="1"/>
</dbReference>
<evidence type="ECO:0000313" key="3">
    <source>
        <dbReference type="EMBL" id="WEJ63544.1"/>
    </source>
</evidence>
<dbReference type="SUPFAM" id="SSF53955">
    <property type="entry name" value="Lysozyme-like"/>
    <property type="match status" value="1"/>
</dbReference>
<proteinExistence type="predicted"/>
<accession>A0ABY8CC76</accession>
<dbReference type="InterPro" id="IPR023346">
    <property type="entry name" value="Lysozyme-like_dom_sf"/>
</dbReference>
<keyword evidence="1" id="KW-0732">Signal</keyword>
<keyword evidence="4" id="KW-1185">Reference proteome</keyword>
<reference evidence="3 4" key="1">
    <citation type="submission" date="2022-06" db="EMBL/GenBank/DDBJ databases">
        <title>Thiomicrohabdus sp. nov, an obligately chemolithoautotrophic, sulfur-oxidizing bacterium isolated from beach of Guanyin Mountain. Amoy.</title>
        <authorList>
            <person name="Zhu H."/>
        </authorList>
    </citation>
    <scope>NUCLEOTIDE SEQUENCE [LARGE SCALE GENOMIC DNA]</scope>
    <source>
        <strain evidence="3 4">XGS-01</strain>
    </source>
</reference>
<evidence type="ECO:0000313" key="4">
    <source>
        <dbReference type="Proteomes" id="UP001222275"/>
    </source>
</evidence>
<dbReference type="RefSeq" id="WP_275595801.1">
    <property type="nucleotide sequence ID" value="NZ_CP102381.1"/>
</dbReference>
<dbReference type="Proteomes" id="UP001222275">
    <property type="component" value="Chromosome"/>
</dbReference>
<evidence type="ECO:0000259" key="2">
    <source>
        <dbReference type="Pfam" id="PF19489"/>
    </source>
</evidence>
<gene>
    <name evidence="3" type="ORF">NR989_04635</name>
</gene>
<name>A0ABY8CC76_9GAMM</name>
<dbReference type="EMBL" id="CP102381">
    <property type="protein sequence ID" value="WEJ63544.1"/>
    <property type="molecule type" value="Genomic_DNA"/>
</dbReference>
<dbReference type="PROSITE" id="PS51257">
    <property type="entry name" value="PROKAR_LIPOPROTEIN"/>
    <property type="match status" value="1"/>
</dbReference>
<dbReference type="InterPro" id="IPR045795">
    <property type="entry name" value="SLT_4"/>
</dbReference>
<dbReference type="Pfam" id="PF19489">
    <property type="entry name" value="SLT_4"/>
    <property type="match status" value="1"/>
</dbReference>